<keyword evidence="1" id="KW-0723">Serine/threonine-protein kinase</keyword>
<keyword evidence="3" id="KW-0547">Nucleotide-binding</keyword>
<evidence type="ECO:0000256" key="3">
    <source>
        <dbReference type="ARBA" id="ARBA00022741"/>
    </source>
</evidence>
<keyword evidence="5" id="KW-0067">ATP-binding</keyword>
<dbReference type="SUPFAM" id="SSF56112">
    <property type="entry name" value="Protein kinase-like (PK-like)"/>
    <property type="match status" value="1"/>
</dbReference>
<dbReference type="EMBL" id="BTSY01000005">
    <property type="protein sequence ID" value="GMT26733.1"/>
    <property type="molecule type" value="Genomic_DNA"/>
</dbReference>
<keyword evidence="2" id="KW-0808">Transferase</keyword>
<feature type="non-terminal residue" evidence="7">
    <location>
        <position position="1"/>
    </location>
</feature>
<evidence type="ECO:0000313" key="8">
    <source>
        <dbReference type="Proteomes" id="UP001432322"/>
    </source>
</evidence>
<reference evidence="7" key="1">
    <citation type="submission" date="2023-10" db="EMBL/GenBank/DDBJ databases">
        <title>Genome assembly of Pristionchus species.</title>
        <authorList>
            <person name="Yoshida K."/>
            <person name="Sommer R.J."/>
        </authorList>
    </citation>
    <scope>NUCLEOTIDE SEQUENCE</scope>
    <source>
        <strain evidence="7">RS5133</strain>
    </source>
</reference>
<gene>
    <name evidence="7" type="ORF">PFISCL1PPCAC_18030</name>
</gene>
<keyword evidence="8" id="KW-1185">Reference proteome</keyword>
<evidence type="ECO:0000313" key="7">
    <source>
        <dbReference type="EMBL" id="GMT26733.1"/>
    </source>
</evidence>
<dbReference type="AlphaFoldDB" id="A0AAV5W5B8"/>
<keyword evidence="4" id="KW-0418">Kinase</keyword>
<feature type="non-terminal residue" evidence="7">
    <location>
        <position position="72"/>
    </location>
</feature>
<dbReference type="PANTHER" id="PTHR24353:SF37">
    <property type="entry name" value="CAMP-DEPENDENT PROTEIN KINASE CATALYTIC SUBUNIT PRKX"/>
    <property type="match status" value="1"/>
</dbReference>
<dbReference type="Gene3D" id="1.10.510.10">
    <property type="entry name" value="Transferase(Phosphotransferase) domain 1"/>
    <property type="match status" value="1"/>
</dbReference>
<proteinExistence type="predicted"/>
<dbReference type="GO" id="GO:0004691">
    <property type="term" value="F:cAMP-dependent protein kinase activity"/>
    <property type="evidence" value="ECO:0007669"/>
    <property type="project" value="TreeGrafter"/>
</dbReference>
<feature type="domain" description="Protein kinase" evidence="6">
    <location>
        <begin position="1"/>
        <end position="72"/>
    </location>
</feature>
<dbReference type="GO" id="GO:0005524">
    <property type="term" value="F:ATP binding"/>
    <property type="evidence" value="ECO:0007669"/>
    <property type="project" value="UniProtKB-KW"/>
</dbReference>
<dbReference type="PROSITE" id="PS50011">
    <property type="entry name" value="PROTEIN_KINASE_DOM"/>
    <property type="match status" value="1"/>
</dbReference>
<sequence length="72" mass="8262">HRDVKPENILIDARGYLKLADFGIAKRVKDCTWTLCGTTEYMAPETFQSKGYTKAVDWWALGVLMYEMTANK</sequence>
<dbReference type="GO" id="GO:0005952">
    <property type="term" value="C:cAMP-dependent protein kinase complex"/>
    <property type="evidence" value="ECO:0007669"/>
    <property type="project" value="TreeGrafter"/>
</dbReference>
<dbReference type="PANTHER" id="PTHR24353">
    <property type="entry name" value="CYCLIC NUCLEOTIDE-DEPENDENT PROTEIN KINASE"/>
    <property type="match status" value="1"/>
</dbReference>
<dbReference type="InterPro" id="IPR011009">
    <property type="entry name" value="Kinase-like_dom_sf"/>
</dbReference>
<evidence type="ECO:0000259" key="6">
    <source>
        <dbReference type="PROSITE" id="PS50011"/>
    </source>
</evidence>
<dbReference type="Proteomes" id="UP001432322">
    <property type="component" value="Unassembled WGS sequence"/>
</dbReference>
<evidence type="ECO:0000256" key="2">
    <source>
        <dbReference type="ARBA" id="ARBA00022679"/>
    </source>
</evidence>
<name>A0AAV5W5B8_9BILA</name>
<evidence type="ECO:0000256" key="5">
    <source>
        <dbReference type="ARBA" id="ARBA00022840"/>
    </source>
</evidence>
<dbReference type="InterPro" id="IPR000719">
    <property type="entry name" value="Prot_kinase_dom"/>
</dbReference>
<dbReference type="GO" id="GO:0005829">
    <property type="term" value="C:cytosol"/>
    <property type="evidence" value="ECO:0007669"/>
    <property type="project" value="TreeGrafter"/>
</dbReference>
<comment type="caution">
    <text evidence="7">The sequence shown here is derived from an EMBL/GenBank/DDBJ whole genome shotgun (WGS) entry which is preliminary data.</text>
</comment>
<organism evidence="7 8">
    <name type="scientific">Pristionchus fissidentatus</name>
    <dbReference type="NCBI Taxonomy" id="1538716"/>
    <lineage>
        <taxon>Eukaryota</taxon>
        <taxon>Metazoa</taxon>
        <taxon>Ecdysozoa</taxon>
        <taxon>Nematoda</taxon>
        <taxon>Chromadorea</taxon>
        <taxon>Rhabditida</taxon>
        <taxon>Rhabditina</taxon>
        <taxon>Diplogasteromorpha</taxon>
        <taxon>Diplogasteroidea</taxon>
        <taxon>Neodiplogasteridae</taxon>
        <taxon>Pristionchus</taxon>
    </lineage>
</organism>
<evidence type="ECO:0000256" key="1">
    <source>
        <dbReference type="ARBA" id="ARBA00022527"/>
    </source>
</evidence>
<protein>
    <recommendedName>
        <fullName evidence="6">Protein kinase domain-containing protein</fullName>
    </recommendedName>
</protein>
<dbReference type="Pfam" id="PF00069">
    <property type="entry name" value="Pkinase"/>
    <property type="match status" value="1"/>
</dbReference>
<accession>A0AAV5W5B8</accession>
<evidence type="ECO:0000256" key="4">
    <source>
        <dbReference type="ARBA" id="ARBA00022777"/>
    </source>
</evidence>